<dbReference type="OrthoDB" id="8447184at2"/>
<reference evidence="1 2" key="1">
    <citation type="submission" date="2018-12" db="EMBL/GenBank/DDBJ databases">
        <authorList>
            <consortium name="Pathogen Informatics"/>
        </authorList>
    </citation>
    <scope>NUCLEOTIDE SEQUENCE [LARGE SCALE GENOMIC DNA]</scope>
    <source>
        <strain evidence="1 2">NCTC10485</strain>
    </source>
</reference>
<evidence type="ECO:0000313" key="1">
    <source>
        <dbReference type="EMBL" id="VEG47461.1"/>
    </source>
</evidence>
<dbReference type="EMBL" id="LR134355">
    <property type="protein sequence ID" value="VEG47461.1"/>
    <property type="molecule type" value="Genomic_DNA"/>
</dbReference>
<proteinExistence type="predicted"/>
<name>A0A448I4N9_MYCCI</name>
<accession>A0A448I4N9</accession>
<dbReference type="RefSeq" id="WP_126333393.1">
    <property type="nucleotide sequence ID" value="NZ_AP022604.1"/>
</dbReference>
<dbReference type="AlphaFoldDB" id="A0A448I4N9"/>
<gene>
    <name evidence="1" type="ORF">NCTC10485_01742</name>
</gene>
<organism evidence="1 2">
    <name type="scientific">Mycolicibacterium chitae</name>
    <name type="common">Mycobacterium chitae</name>
    <dbReference type="NCBI Taxonomy" id="1792"/>
    <lineage>
        <taxon>Bacteria</taxon>
        <taxon>Bacillati</taxon>
        <taxon>Actinomycetota</taxon>
        <taxon>Actinomycetes</taxon>
        <taxon>Mycobacteriales</taxon>
        <taxon>Mycobacteriaceae</taxon>
        <taxon>Mycolicibacterium</taxon>
    </lineage>
</organism>
<dbReference type="Proteomes" id="UP000282551">
    <property type="component" value="Chromosome"/>
</dbReference>
<evidence type="ECO:0000313" key="2">
    <source>
        <dbReference type="Proteomes" id="UP000282551"/>
    </source>
</evidence>
<protein>
    <submittedName>
        <fullName evidence="1">Uncharacterized protein</fullName>
    </submittedName>
</protein>
<keyword evidence="2" id="KW-1185">Reference proteome</keyword>
<sequence>MHNALESIRPQLDWACDALIPRDDYLGMPAATLAGLVETLLPRTLNARVDLLRPFVEAMSTLPAEPPSDPLGVLYGMDEASFEFVTRTIADAYFLSDEVNRTLKYPGPALC</sequence>